<proteinExistence type="predicted"/>
<accession>A0AAE1PWK5</accession>
<keyword evidence="4" id="KW-1185">Reference proteome</keyword>
<comment type="caution">
    <text evidence="3">The sequence shown here is derived from an EMBL/GenBank/DDBJ whole genome shotgun (WGS) entry which is preliminary data.</text>
</comment>
<organism evidence="3 4">
    <name type="scientific">Petrolisthes manimaculis</name>
    <dbReference type="NCBI Taxonomy" id="1843537"/>
    <lineage>
        <taxon>Eukaryota</taxon>
        <taxon>Metazoa</taxon>
        <taxon>Ecdysozoa</taxon>
        <taxon>Arthropoda</taxon>
        <taxon>Crustacea</taxon>
        <taxon>Multicrustacea</taxon>
        <taxon>Malacostraca</taxon>
        <taxon>Eumalacostraca</taxon>
        <taxon>Eucarida</taxon>
        <taxon>Decapoda</taxon>
        <taxon>Pleocyemata</taxon>
        <taxon>Anomura</taxon>
        <taxon>Galatheoidea</taxon>
        <taxon>Porcellanidae</taxon>
        <taxon>Petrolisthes</taxon>
    </lineage>
</organism>
<gene>
    <name evidence="3" type="ORF">Pmani_014283</name>
</gene>
<keyword evidence="2" id="KW-0812">Transmembrane</keyword>
<feature type="transmembrane region" description="Helical" evidence="2">
    <location>
        <begin position="39"/>
        <end position="56"/>
    </location>
</feature>
<protein>
    <submittedName>
        <fullName evidence="3">Uncharacterized protein</fullName>
    </submittedName>
</protein>
<name>A0AAE1PWK5_9EUCA</name>
<feature type="region of interest" description="Disordered" evidence="1">
    <location>
        <begin position="65"/>
        <end position="89"/>
    </location>
</feature>
<sequence length="124" mass="13270">MVCFDRLGPSPLSFLLFSSMLTPMSGITATPSQISNSKVLSNLLSLIIALLWLILSRPTPPLPLLRSTRSATPPPPPPPTCLATTSTSRQHTRLVPVPVPSQPHPSLPVKPFPPSLPLAPFILP</sequence>
<evidence type="ECO:0000256" key="2">
    <source>
        <dbReference type="SAM" id="Phobius"/>
    </source>
</evidence>
<evidence type="ECO:0000313" key="4">
    <source>
        <dbReference type="Proteomes" id="UP001292094"/>
    </source>
</evidence>
<keyword evidence="2" id="KW-1133">Transmembrane helix</keyword>
<dbReference type="Proteomes" id="UP001292094">
    <property type="component" value="Unassembled WGS sequence"/>
</dbReference>
<dbReference type="EMBL" id="JAWZYT010001223">
    <property type="protein sequence ID" value="KAK4314427.1"/>
    <property type="molecule type" value="Genomic_DNA"/>
</dbReference>
<evidence type="ECO:0000313" key="3">
    <source>
        <dbReference type="EMBL" id="KAK4314427.1"/>
    </source>
</evidence>
<evidence type="ECO:0000256" key="1">
    <source>
        <dbReference type="SAM" id="MobiDB-lite"/>
    </source>
</evidence>
<dbReference type="AlphaFoldDB" id="A0AAE1PWK5"/>
<keyword evidence="2" id="KW-0472">Membrane</keyword>
<reference evidence="3" key="1">
    <citation type="submission" date="2023-11" db="EMBL/GenBank/DDBJ databases">
        <title>Genome assemblies of two species of porcelain crab, Petrolisthes cinctipes and Petrolisthes manimaculis (Anomura: Porcellanidae).</title>
        <authorList>
            <person name="Angst P."/>
        </authorList>
    </citation>
    <scope>NUCLEOTIDE SEQUENCE</scope>
    <source>
        <strain evidence="3">PB745_02</strain>
        <tissue evidence="3">Gill</tissue>
    </source>
</reference>